<evidence type="ECO:0000313" key="9">
    <source>
        <dbReference type="Proteomes" id="UP000646911"/>
    </source>
</evidence>
<dbReference type="InterPro" id="IPR050090">
    <property type="entry name" value="Tyrosine_recombinase_XerCD"/>
</dbReference>
<evidence type="ECO:0000256" key="1">
    <source>
        <dbReference type="ARBA" id="ARBA00008857"/>
    </source>
</evidence>
<dbReference type="InterPro" id="IPR044068">
    <property type="entry name" value="CB"/>
</dbReference>
<dbReference type="EMBL" id="JACOFX010000018">
    <property type="protein sequence ID" value="MBC3910702.1"/>
    <property type="molecule type" value="Genomic_DNA"/>
</dbReference>
<dbReference type="InterPro" id="IPR011010">
    <property type="entry name" value="DNA_brk_join_enz"/>
</dbReference>
<dbReference type="PANTHER" id="PTHR30349">
    <property type="entry name" value="PHAGE INTEGRASE-RELATED"/>
    <property type="match status" value="1"/>
</dbReference>
<name>A0ABR6ZG54_9BURK</name>
<keyword evidence="2" id="KW-0229">DNA integration</keyword>
<accession>A0ABR6ZG54</accession>
<dbReference type="InterPro" id="IPR013762">
    <property type="entry name" value="Integrase-like_cat_sf"/>
</dbReference>
<keyword evidence="9" id="KW-1185">Reference proteome</keyword>
<dbReference type="InterPro" id="IPR010998">
    <property type="entry name" value="Integrase_recombinase_N"/>
</dbReference>
<comment type="caution">
    <text evidence="8">The sequence shown here is derived from an EMBL/GenBank/DDBJ whole genome shotgun (WGS) entry which is preliminary data.</text>
</comment>
<comment type="similarity">
    <text evidence="1">Belongs to the 'phage' integrase family.</text>
</comment>
<keyword evidence="4" id="KW-0233">DNA recombination</keyword>
<feature type="domain" description="Core-binding (CB)" evidence="7">
    <location>
        <begin position="63"/>
        <end position="141"/>
    </location>
</feature>
<feature type="domain" description="Tyr recombinase" evidence="6">
    <location>
        <begin position="162"/>
        <end position="341"/>
    </location>
</feature>
<evidence type="ECO:0000256" key="5">
    <source>
        <dbReference type="PROSITE-ProRule" id="PRU01248"/>
    </source>
</evidence>
<organism evidence="8 9">
    <name type="scientific">Undibacterium umbellatum</name>
    <dbReference type="NCBI Taxonomy" id="2762300"/>
    <lineage>
        <taxon>Bacteria</taxon>
        <taxon>Pseudomonadati</taxon>
        <taxon>Pseudomonadota</taxon>
        <taxon>Betaproteobacteria</taxon>
        <taxon>Burkholderiales</taxon>
        <taxon>Oxalobacteraceae</taxon>
        <taxon>Undibacterium</taxon>
    </lineage>
</organism>
<sequence length="341" mass="39387">MARIRTKNFDLPIGMLRRVKGPHIYYTLDMGGKPRKEIPLGKDYFLALKKYSELRIQANIERPTMQAAIDRYRNEELPKQADNTQKIFKYDIKHVESYFGTAPLDEIKPVHIRKFLDKHRSTPTTANRCKRLFSTIFNNARGWGYTDAQNPCEGIRGHKLDKRTVYISDDLFNLVYKHASEPLKDAMELAYLTGQRPADALSMTEDDIVSGHLIIKQAKTKQPLRVVIQGQLKEVINRIHRRKHEYTIASGALLINTQGKRLTQAVLRNHFHEARDRAVAENPELESSIINFWFYDLRAKAADDTSDLLGEQKAADLLGHDDVKTTRRHYLRRGKIVVPTR</sequence>
<keyword evidence="3 5" id="KW-0238">DNA-binding</keyword>
<dbReference type="RefSeq" id="WP_186956274.1">
    <property type="nucleotide sequence ID" value="NZ_JACOFX010000018.1"/>
</dbReference>
<evidence type="ECO:0000256" key="3">
    <source>
        <dbReference type="ARBA" id="ARBA00023125"/>
    </source>
</evidence>
<dbReference type="Gene3D" id="1.10.150.130">
    <property type="match status" value="1"/>
</dbReference>
<reference evidence="8 9" key="1">
    <citation type="submission" date="2020-08" db="EMBL/GenBank/DDBJ databases">
        <title>Novel species isolated from subtropical streams in China.</title>
        <authorList>
            <person name="Lu H."/>
        </authorList>
    </citation>
    <scope>NUCLEOTIDE SEQUENCE [LARGE SCALE GENOMIC DNA]</scope>
    <source>
        <strain evidence="8 9">NL8W</strain>
    </source>
</reference>
<evidence type="ECO:0000259" key="6">
    <source>
        <dbReference type="PROSITE" id="PS51898"/>
    </source>
</evidence>
<evidence type="ECO:0000256" key="4">
    <source>
        <dbReference type="ARBA" id="ARBA00023172"/>
    </source>
</evidence>
<evidence type="ECO:0000313" key="8">
    <source>
        <dbReference type="EMBL" id="MBC3910702.1"/>
    </source>
</evidence>
<evidence type="ECO:0000259" key="7">
    <source>
        <dbReference type="PROSITE" id="PS51900"/>
    </source>
</evidence>
<gene>
    <name evidence="8" type="ORF">H8L47_24340</name>
</gene>
<dbReference type="SUPFAM" id="SSF56349">
    <property type="entry name" value="DNA breaking-rejoining enzymes"/>
    <property type="match status" value="1"/>
</dbReference>
<dbReference type="PROSITE" id="PS51900">
    <property type="entry name" value="CB"/>
    <property type="match status" value="1"/>
</dbReference>
<evidence type="ECO:0000256" key="2">
    <source>
        <dbReference type="ARBA" id="ARBA00022908"/>
    </source>
</evidence>
<dbReference type="InterPro" id="IPR002104">
    <property type="entry name" value="Integrase_catalytic"/>
</dbReference>
<proteinExistence type="inferred from homology"/>
<dbReference type="Pfam" id="PF00589">
    <property type="entry name" value="Phage_integrase"/>
    <property type="match status" value="1"/>
</dbReference>
<dbReference type="PROSITE" id="PS51898">
    <property type="entry name" value="TYR_RECOMBINASE"/>
    <property type="match status" value="1"/>
</dbReference>
<dbReference type="Pfam" id="PF22022">
    <property type="entry name" value="Phage_int_M"/>
    <property type="match status" value="1"/>
</dbReference>
<dbReference type="InterPro" id="IPR053876">
    <property type="entry name" value="Phage_int_M"/>
</dbReference>
<dbReference type="PANTHER" id="PTHR30349:SF64">
    <property type="entry name" value="PROPHAGE INTEGRASE INTD-RELATED"/>
    <property type="match status" value="1"/>
</dbReference>
<dbReference type="Gene3D" id="1.10.443.10">
    <property type="entry name" value="Intergrase catalytic core"/>
    <property type="match status" value="1"/>
</dbReference>
<dbReference type="Proteomes" id="UP000646911">
    <property type="component" value="Unassembled WGS sequence"/>
</dbReference>
<protein>
    <submittedName>
        <fullName evidence="8">Tyrosine-type recombinase/integrase</fullName>
    </submittedName>
</protein>